<keyword evidence="2" id="KW-1185">Reference proteome</keyword>
<reference evidence="1 2" key="1">
    <citation type="submission" date="2020-07" db="EMBL/GenBank/DDBJ databases">
        <title>Moheibacter lacus sp. nov., a member of the family Flavobacteriaceae isolated from freshwater lake sediment.</title>
        <authorList>
            <person name="Liu Y."/>
        </authorList>
    </citation>
    <scope>NUCLEOTIDE SEQUENCE [LARGE SCALE GENOMIC DNA]</scope>
    <source>
        <strain evidence="1 2">BDHS18</strain>
    </source>
</reference>
<protein>
    <submittedName>
        <fullName evidence="1">Uncharacterized protein</fullName>
    </submittedName>
</protein>
<name>A0A838ZIQ5_9FLAO</name>
<organism evidence="1 2">
    <name type="scientific">Moheibacter lacus</name>
    <dbReference type="NCBI Taxonomy" id="2745851"/>
    <lineage>
        <taxon>Bacteria</taxon>
        <taxon>Pseudomonadati</taxon>
        <taxon>Bacteroidota</taxon>
        <taxon>Flavobacteriia</taxon>
        <taxon>Flavobacteriales</taxon>
        <taxon>Weeksellaceae</taxon>
        <taxon>Moheibacter</taxon>
    </lineage>
</organism>
<sequence length="197" mass="23430">MSIYFSILISLLATITIAQSGVGVFPKFDSIHEKNIKIYTYKNSKVVIFPKEYDLGKFEDSIQFFTPTFEIVEKVLGRVERKNFKMWKENYNWFYRPNKDMDKLIKRQLREEKKYSIEEFEKIAGKPTTIIQIFGGQMEGEKYLSIQLLDFSSDPYNLQPIALKSYIDGWHGWFETNRKIIIYNLDERNVMGSWEIE</sequence>
<evidence type="ECO:0000313" key="2">
    <source>
        <dbReference type="Proteomes" id="UP000552241"/>
    </source>
</evidence>
<dbReference type="Proteomes" id="UP000552241">
    <property type="component" value="Unassembled WGS sequence"/>
</dbReference>
<evidence type="ECO:0000313" key="1">
    <source>
        <dbReference type="EMBL" id="MBA5629138.1"/>
    </source>
</evidence>
<dbReference type="RefSeq" id="WP_182042703.1">
    <property type="nucleotide sequence ID" value="NZ_JACDZE010000001.1"/>
</dbReference>
<gene>
    <name evidence="1" type="ORF">HU137_05060</name>
</gene>
<dbReference type="EMBL" id="JACDZE010000001">
    <property type="protein sequence ID" value="MBA5629138.1"/>
    <property type="molecule type" value="Genomic_DNA"/>
</dbReference>
<comment type="caution">
    <text evidence="1">The sequence shown here is derived from an EMBL/GenBank/DDBJ whole genome shotgun (WGS) entry which is preliminary data.</text>
</comment>
<proteinExistence type="predicted"/>
<dbReference type="AlphaFoldDB" id="A0A838ZIQ5"/>
<accession>A0A838ZIQ5</accession>